<keyword evidence="9" id="KW-0812">Transmembrane</keyword>
<dbReference type="Gene3D" id="1.20.5.1930">
    <property type="match status" value="1"/>
</dbReference>
<evidence type="ECO:0000256" key="4">
    <source>
        <dbReference type="ARBA" id="ARBA00022679"/>
    </source>
</evidence>
<dbReference type="GO" id="GO:0016020">
    <property type="term" value="C:membrane"/>
    <property type="evidence" value="ECO:0007669"/>
    <property type="project" value="InterPro"/>
</dbReference>
<dbReference type="GO" id="GO:0005524">
    <property type="term" value="F:ATP binding"/>
    <property type="evidence" value="ECO:0007669"/>
    <property type="project" value="UniProtKB-KW"/>
</dbReference>
<evidence type="ECO:0000256" key="2">
    <source>
        <dbReference type="ARBA" id="ARBA00012438"/>
    </source>
</evidence>
<keyword evidence="4" id="KW-0808">Transferase</keyword>
<dbReference type="GO" id="GO:0046983">
    <property type="term" value="F:protein dimerization activity"/>
    <property type="evidence" value="ECO:0007669"/>
    <property type="project" value="InterPro"/>
</dbReference>
<dbReference type="InterPro" id="IPR011712">
    <property type="entry name" value="Sig_transdc_His_kin_sub3_dim/P"/>
</dbReference>
<evidence type="ECO:0000256" key="5">
    <source>
        <dbReference type="ARBA" id="ARBA00022741"/>
    </source>
</evidence>
<organism evidence="11">
    <name type="scientific">uncultured Solirubrobacteraceae bacterium</name>
    <dbReference type="NCBI Taxonomy" id="1162706"/>
    <lineage>
        <taxon>Bacteria</taxon>
        <taxon>Bacillati</taxon>
        <taxon>Actinomycetota</taxon>
        <taxon>Thermoleophilia</taxon>
        <taxon>Solirubrobacterales</taxon>
        <taxon>Solirubrobacteraceae</taxon>
        <taxon>environmental samples</taxon>
    </lineage>
</organism>
<dbReference type="InterPro" id="IPR036890">
    <property type="entry name" value="HATPase_C_sf"/>
</dbReference>
<feature type="transmembrane region" description="Helical" evidence="9">
    <location>
        <begin position="110"/>
        <end position="143"/>
    </location>
</feature>
<feature type="transmembrane region" description="Helical" evidence="9">
    <location>
        <begin position="20"/>
        <end position="41"/>
    </location>
</feature>
<dbReference type="Pfam" id="PF07730">
    <property type="entry name" value="HisKA_3"/>
    <property type="match status" value="1"/>
</dbReference>
<keyword evidence="6 11" id="KW-0418">Kinase</keyword>
<dbReference type="GO" id="GO:0000155">
    <property type="term" value="F:phosphorelay sensor kinase activity"/>
    <property type="evidence" value="ECO:0007669"/>
    <property type="project" value="InterPro"/>
</dbReference>
<evidence type="ECO:0000256" key="8">
    <source>
        <dbReference type="ARBA" id="ARBA00023012"/>
    </source>
</evidence>
<feature type="transmembrane region" description="Helical" evidence="9">
    <location>
        <begin position="163"/>
        <end position="188"/>
    </location>
</feature>
<keyword evidence="9" id="KW-1133">Transmembrane helix</keyword>
<dbReference type="EC" id="2.7.13.3" evidence="2"/>
<dbReference type="SUPFAM" id="SSF55874">
    <property type="entry name" value="ATPase domain of HSP90 chaperone/DNA topoisomerase II/histidine kinase"/>
    <property type="match status" value="1"/>
</dbReference>
<evidence type="ECO:0000256" key="6">
    <source>
        <dbReference type="ARBA" id="ARBA00022777"/>
    </source>
</evidence>
<feature type="transmembrane region" description="Helical" evidence="9">
    <location>
        <begin position="53"/>
        <end position="75"/>
    </location>
</feature>
<comment type="catalytic activity">
    <reaction evidence="1">
        <text>ATP + protein L-histidine = ADP + protein N-phospho-L-histidine.</text>
        <dbReference type="EC" id="2.7.13.3"/>
    </reaction>
</comment>
<keyword evidence="7" id="KW-0067">ATP-binding</keyword>
<reference evidence="11" key="1">
    <citation type="submission" date="2020-02" db="EMBL/GenBank/DDBJ databases">
        <authorList>
            <person name="Meier V. D."/>
        </authorList>
    </citation>
    <scope>NUCLEOTIDE SEQUENCE</scope>
    <source>
        <strain evidence="11">AVDCRST_MAG53</strain>
    </source>
</reference>
<keyword evidence="8" id="KW-0902">Two-component regulatory system</keyword>
<gene>
    <name evidence="11" type="ORF">AVDCRST_MAG53-3327</name>
</gene>
<evidence type="ECO:0000256" key="7">
    <source>
        <dbReference type="ARBA" id="ARBA00022840"/>
    </source>
</evidence>
<evidence type="ECO:0000259" key="10">
    <source>
        <dbReference type="Pfam" id="PF07730"/>
    </source>
</evidence>
<evidence type="ECO:0000256" key="3">
    <source>
        <dbReference type="ARBA" id="ARBA00022553"/>
    </source>
</evidence>
<feature type="domain" description="Signal transduction histidine kinase subgroup 3 dimerisation and phosphoacceptor" evidence="10">
    <location>
        <begin position="215"/>
        <end position="280"/>
    </location>
</feature>
<dbReference type="CDD" id="cd16917">
    <property type="entry name" value="HATPase_UhpB-NarQ-NarX-like"/>
    <property type="match status" value="1"/>
</dbReference>
<protein>
    <recommendedName>
        <fullName evidence="2">histidine kinase</fullName>
        <ecNumber evidence="2">2.7.13.3</ecNumber>
    </recommendedName>
</protein>
<evidence type="ECO:0000256" key="1">
    <source>
        <dbReference type="ARBA" id="ARBA00000085"/>
    </source>
</evidence>
<accession>A0A6J4TBE1</accession>
<dbReference type="InterPro" id="IPR050482">
    <property type="entry name" value="Sensor_HK_TwoCompSys"/>
</dbReference>
<dbReference type="Gene3D" id="3.30.565.10">
    <property type="entry name" value="Histidine kinase-like ATPase, C-terminal domain"/>
    <property type="match status" value="1"/>
</dbReference>
<evidence type="ECO:0000256" key="9">
    <source>
        <dbReference type="SAM" id="Phobius"/>
    </source>
</evidence>
<dbReference type="EMBL" id="CADCVR010000096">
    <property type="protein sequence ID" value="CAA9518105.1"/>
    <property type="molecule type" value="Genomic_DNA"/>
</dbReference>
<sequence length="415" mass="43137">MSRARALLAIPTSSSTWQRYAYLVIGAALVPPFGTLAGFVAPALEGGLGETAAWTLAITLCGIALPVATGMLPAVRELEIGAARRLLGVETGDPQALDATASWPTRWRSAAWFVAHLVVGGVIGTLTVVLPPAVVSACSVPFATGDVQLGQLDPTVPGGPGSAWIVPLALVSPLALVCLAAAAGGGLARLAPRLLGPTPAERLAALQRHAMRLAERNRLARELHDSVGHALSIVTVQAGAAGRVLDNDPAFARQALADIETSARNGLRDLDHVLGLLRDDAPSRAPVPTLADLPGLVDSTRSAGVDLSAELTGRIDEVPQAVSREAYRIVQESLTNAARHASHLPVSLSLEIGADHLELELSNPLDASPSHRQEGGGRGLNGIRERVASLRGQVSAGPEADRWRVAVRLPLHPTP</sequence>
<evidence type="ECO:0000313" key="11">
    <source>
        <dbReference type="EMBL" id="CAA9518105.1"/>
    </source>
</evidence>
<keyword evidence="3" id="KW-0597">Phosphoprotein</keyword>
<proteinExistence type="predicted"/>
<dbReference type="AlphaFoldDB" id="A0A6J4TBE1"/>
<dbReference type="PANTHER" id="PTHR24421">
    <property type="entry name" value="NITRATE/NITRITE SENSOR PROTEIN NARX-RELATED"/>
    <property type="match status" value="1"/>
</dbReference>
<keyword evidence="9" id="KW-0472">Membrane</keyword>
<keyword evidence="5" id="KW-0547">Nucleotide-binding</keyword>
<name>A0A6J4TBE1_9ACTN</name>
<dbReference type="PANTHER" id="PTHR24421:SF10">
    <property type="entry name" value="NITRATE_NITRITE SENSOR PROTEIN NARQ"/>
    <property type="match status" value="1"/>
</dbReference>